<dbReference type="PANTHER" id="PTHR43818">
    <property type="entry name" value="BCDNA.GH03377"/>
    <property type="match status" value="1"/>
</dbReference>
<accession>A0A5C6B4P5</accession>
<dbReference type="Pfam" id="PF22725">
    <property type="entry name" value="GFO_IDH_MocA_C3"/>
    <property type="match status" value="1"/>
</dbReference>
<evidence type="ECO:0000259" key="2">
    <source>
        <dbReference type="Pfam" id="PF22725"/>
    </source>
</evidence>
<dbReference type="EC" id="1.1.1.18" evidence="3"/>
<evidence type="ECO:0000313" key="4">
    <source>
        <dbReference type="Proteomes" id="UP000320735"/>
    </source>
</evidence>
<feature type="domain" description="GFO/IDH/MocA-like oxidoreductase" evidence="2">
    <location>
        <begin position="169"/>
        <end position="320"/>
    </location>
</feature>
<dbReference type="RefSeq" id="WP_146373740.1">
    <property type="nucleotide sequence ID" value="NZ_SJPP01000003.1"/>
</dbReference>
<dbReference type="SUPFAM" id="SSF55347">
    <property type="entry name" value="Glyceraldehyde-3-phosphate dehydrogenase-like, C-terminal domain"/>
    <property type="match status" value="1"/>
</dbReference>
<sequence>MADQQPRRQFMQNVGAASAGLMAAGYTATARGYAANETIYVGAIGTGGRCRQLLGTLGEIPGVKIVAVCDIWDDNLQKGRAMADPKAATTKDYHELLARKDIDAVVIGTPDHWHVPITIDACRAGKDVYVEKPLTHDLSEGPPVIAAQNEHKRIVQVGMQQRSMPHLIEANKIIRSGELGEIRKVHLTWNRNSPRAQKKNYGIDPKSVDWKRFLGNAPEQPYDEYRFRHWRWFWDFGGGIFTDLMVHYVDVAHWFLDLDHPQMATSIGDHFMAKDVWQTPDTVQTLMRYPQQDLQVYFEGTFVNARNAAMMEYMGTDATLYCDRGRYEIHPEHNRKIKYRELVLGSGSRGKDFYETPNGRLLHLTNWLECIRSRKTPNAPAEAGVSAASAAHMANLALRGGKVQHWAET</sequence>
<evidence type="ECO:0000259" key="1">
    <source>
        <dbReference type="Pfam" id="PF01408"/>
    </source>
</evidence>
<dbReference type="GO" id="GO:0000166">
    <property type="term" value="F:nucleotide binding"/>
    <property type="evidence" value="ECO:0007669"/>
    <property type="project" value="InterPro"/>
</dbReference>
<evidence type="ECO:0000313" key="3">
    <source>
        <dbReference type="EMBL" id="TWU06898.1"/>
    </source>
</evidence>
<name>A0A5C6B4P5_9PLAN</name>
<protein>
    <submittedName>
        <fullName evidence="3">Inositol 2-dehydrogenase</fullName>
        <ecNumber evidence="3">1.1.1.18</ecNumber>
    </submittedName>
</protein>
<dbReference type="GO" id="GO:0050112">
    <property type="term" value="F:inositol 2-dehydrogenase (NAD+) activity"/>
    <property type="evidence" value="ECO:0007669"/>
    <property type="project" value="UniProtKB-EC"/>
</dbReference>
<dbReference type="PANTHER" id="PTHR43818:SF5">
    <property type="entry name" value="OXIDOREDUCTASE FAMILY PROTEIN"/>
    <property type="match status" value="1"/>
</dbReference>
<keyword evidence="4" id="KW-1185">Reference proteome</keyword>
<dbReference type="InterPro" id="IPR036291">
    <property type="entry name" value="NAD(P)-bd_dom_sf"/>
</dbReference>
<dbReference type="AlphaFoldDB" id="A0A5C6B4P5"/>
<dbReference type="InterPro" id="IPR006311">
    <property type="entry name" value="TAT_signal"/>
</dbReference>
<dbReference type="InterPro" id="IPR055170">
    <property type="entry name" value="GFO_IDH_MocA-like_dom"/>
</dbReference>
<dbReference type="InterPro" id="IPR050463">
    <property type="entry name" value="Gfo/Idh/MocA_oxidrdct_glycsds"/>
</dbReference>
<proteinExistence type="predicted"/>
<dbReference type="EMBL" id="SJPP01000003">
    <property type="protein sequence ID" value="TWU06898.1"/>
    <property type="molecule type" value="Genomic_DNA"/>
</dbReference>
<dbReference type="InterPro" id="IPR000683">
    <property type="entry name" value="Gfo/Idh/MocA-like_OxRdtase_N"/>
</dbReference>
<reference evidence="3 4" key="1">
    <citation type="submission" date="2019-02" db="EMBL/GenBank/DDBJ databases">
        <title>Deep-cultivation of Planctomycetes and their phenomic and genomic characterization uncovers novel biology.</title>
        <authorList>
            <person name="Wiegand S."/>
            <person name="Jogler M."/>
            <person name="Boedeker C."/>
            <person name="Pinto D."/>
            <person name="Vollmers J."/>
            <person name="Rivas-Marin E."/>
            <person name="Kohn T."/>
            <person name="Peeters S.H."/>
            <person name="Heuer A."/>
            <person name="Rast P."/>
            <person name="Oberbeckmann S."/>
            <person name="Bunk B."/>
            <person name="Jeske O."/>
            <person name="Meyerdierks A."/>
            <person name="Storesund J.E."/>
            <person name="Kallscheuer N."/>
            <person name="Luecker S."/>
            <person name="Lage O.M."/>
            <person name="Pohl T."/>
            <person name="Merkel B.J."/>
            <person name="Hornburger P."/>
            <person name="Mueller R.-W."/>
            <person name="Bruemmer F."/>
            <person name="Labrenz M."/>
            <person name="Spormann A.M."/>
            <person name="Op Den Camp H."/>
            <person name="Overmann J."/>
            <person name="Amann R."/>
            <person name="Jetten M.S.M."/>
            <person name="Mascher T."/>
            <person name="Medema M.H."/>
            <person name="Devos D.P."/>
            <person name="Kaster A.-K."/>
            <person name="Ovreas L."/>
            <person name="Rohde M."/>
            <person name="Galperin M.Y."/>
            <person name="Jogler C."/>
        </authorList>
    </citation>
    <scope>NUCLEOTIDE SEQUENCE [LARGE SCALE GENOMIC DNA]</scope>
    <source>
        <strain evidence="3 4">CA54</strain>
    </source>
</reference>
<gene>
    <name evidence="3" type="primary">iolG_9</name>
    <name evidence="3" type="ORF">CA54_53010</name>
</gene>
<comment type="caution">
    <text evidence="3">The sequence shown here is derived from an EMBL/GenBank/DDBJ whole genome shotgun (WGS) entry which is preliminary data.</text>
</comment>
<dbReference type="SUPFAM" id="SSF51735">
    <property type="entry name" value="NAD(P)-binding Rossmann-fold domains"/>
    <property type="match status" value="1"/>
</dbReference>
<dbReference type="Proteomes" id="UP000320735">
    <property type="component" value="Unassembled WGS sequence"/>
</dbReference>
<keyword evidence="3" id="KW-0560">Oxidoreductase</keyword>
<dbReference type="PROSITE" id="PS51318">
    <property type="entry name" value="TAT"/>
    <property type="match status" value="1"/>
</dbReference>
<dbReference type="OrthoDB" id="9788246at2"/>
<dbReference type="Gene3D" id="3.30.360.10">
    <property type="entry name" value="Dihydrodipicolinate Reductase, domain 2"/>
    <property type="match status" value="1"/>
</dbReference>
<dbReference type="Pfam" id="PF01408">
    <property type="entry name" value="GFO_IDH_MocA"/>
    <property type="match status" value="1"/>
</dbReference>
<dbReference type="Gene3D" id="3.40.50.720">
    <property type="entry name" value="NAD(P)-binding Rossmann-like Domain"/>
    <property type="match status" value="1"/>
</dbReference>
<organism evidence="3 4">
    <name type="scientific">Symmachiella macrocystis</name>
    <dbReference type="NCBI Taxonomy" id="2527985"/>
    <lineage>
        <taxon>Bacteria</taxon>
        <taxon>Pseudomonadati</taxon>
        <taxon>Planctomycetota</taxon>
        <taxon>Planctomycetia</taxon>
        <taxon>Planctomycetales</taxon>
        <taxon>Planctomycetaceae</taxon>
        <taxon>Symmachiella</taxon>
    </lineage>
</organism>
<feature type="domain" description="Gfo/Idh/MocA-like oxidoreductase N-terminal" evidence="1">
    <location>
        <begin position="41"/>
        <end position="158"/>
    </location>
</feature>